<dbReference type="OrthoDB" id="4781at2759"/>
<dbReference type="PANTHER" id="PTHR10963">
    <property type="entry name" value="GLYCOSYL HYDROLASE-RELATED"/>
    <property type="match status" value="1"/>
</dbReference>
<name>A0A9W3ATP7_BIOGL</name>
<dbReference type="Pfam" id="PF00722">
    <property type="entry name" value="Glyco_hydro_16"/>
    <property type="match status" value="1"/>
</dbReference>
<dbReference type="SUPFAM" id="SSF49899">
    <property type="entry name" value="Concanavalin A-like lectins/glucanases"/>
    <property type="match status" value="1"/>
</dbReference>
<dbReference type="PROSITE" id="PS51762">
    <property type="entry name" value="GH16_2"/>
    <property type="match status" value="1"/>
</dbReference>
<organism evidence="4 5">
    <name type="scientific">Biomphalaria glabrata</name>
    <name type="common">Bloodfluke planorb</name>
    <name type="synonym">Freshwater snail</name>
    <dbReference type="NCBI Taxonomy" id="6526"/>
    <lineage>
        <taxon>Eukaryota</taxon>
        <taxon>Metazoa</taxon>
        <taxon>Spiralia</taxon>
        <taxon>Lophotrochozoa</taxon>
        <taxon>Mollusca</taxon>
        <taxon>Gastropoda</taxon>
        <taxon>Heterobranchia</taxon>
        <taxon>Euthyneura</taxon>
        <taxon>Panpulmonata</taxon>
        <taxon>Hygrophila</taxon>
        <taxon>Lymnaeoidea</taxon>
        <taxon>Planorbidae</taxon>
        <taxon>Biomphalaria</taxon>
    </lineage>
</organism>
<dbReference type="GO" id="GO:0005975">
    <property type="term" value="P:carbohydrate metabolic process"/>
    <property type="evidence" value="ECO:0007669"/>
    <property type="project" value="InterPro"/>
</dbReference>
<dbReference type="GeneID" id="106064155"/>
<dbReference type="Gene3D" id="2.60.120.200">
    <property type="match status" value="1"/>
</dbReference>
<evidence type="ECO:0000313" key="5">
    <source>
        <dbReference type="RefSeq" id="XP_055890612.1"/>
    </source>
</evidence>
<reference evidence="5" key="1">
    <citation type="submission" date="2025-08" db="UniProtKB">
        <authorList>
            <consortium name="RefSeq"/>
        </authorList>
    </citation>
    <scope>IDENTIFICATION</scope>
</reference>
<feature type="signal peptide" evidence="2">
    <location>
        <begin position="1"/>
        <end position="16"/>
    </location>
</feature>
<dbReference type="GO" id="GO:0004553">
    <property type="term" value="F:hydrolase activity, hydrolyzing O-glycosyl compounds"/>
    <property type="evidence" value="ECO:0007669"/>
    <property type="project" value="InterPro"/>
</dbReference>
<dbReference type="InterPro" id="IPR050546">
    <property type="entry name" value="Glycosyl_Hydrlase_16"/>
</dbReference>
<evidence type="ECO:0000256" key="2">
    <source>
        <dbReference type="SAM" id="SignalP"/>
    </source>
</evidence>
<keyword evidence="4" id="KW-1185">Reference proteome</keyword>
<dbReference type="PANTHER" id="PTHR10963:SF55">
    <property type="entry name" value="GLYCOSIDE HYDROLASE FAMILY 16 PROTEIN"/>
    <property type="match status" value="1"/>
</dbReference>
<sequence>MLKLVLLTVVLTLIECRDIVVIKYTKPILSFTLTADNRGIQYVVFTFLVKDVRYKTNGVITSEGWQYQTSQINLLGVDKVEAYATAYDQKHGIRLKTPKSTLLLKNDQHLPRPGRRIRGAVIFRDDFNSINPANWDYEISMYGGMTWEFQVYTNEPRNVFTKNGMLYIQPTPTISDPRFDDNFLRNGVMDVASKLHLVPGHAQCLSFYCLHDIWGYCTNKNNYGCHREGKFGLLPPVMSGKIMSKPTLRYGIVEIRARIPKGDWLWPGISMLPRQNVYGEFPRSGQIDIMESRGNPGPYGVNSFSSTLHWGVDWKNDRWQFTTVDKRGNSWHESFHTWRLEWTPNSMNIFVDNDRVLEVRPDAGFWNLGRFTGRNIWGAAGKMAPFDTDFFMSLKVSVGGVSGYFSDERNWERKKPWADNSLKAAEDFWNGRNEWLPTWQGDKAALIVDWVEFKNF</sequence>
<evidence type="ECO:0000313" key="4">
    <source>
        <dbReference type="Proteomes" id="UP001165740"/>
    </source>
</evidence>
<feature type="domain" description="GH16" evidence="3">
    <location>
        <begin position="150"/>
        <end position="456"/>
    </location>
</feature>
<feature type="chain" id="PRO_5040790664" evidence="2">
    <location>
        <begin position="17"/>
        <end position="456"/>
    </location>
</feature>
<gene>
    <name evidence="5" type="primary">LOC106064155</name>
</gene>
<evidence type="ECO:0000259" key="3">
    <source>
        <dbReference type="PROSITE" id="PS51762"/>
    </source>
</evidence>
<dbReference type="InterPro" id="IPR000757">
    <property type="entry name" value="Beta-glucanase-like"/>
</dbReference>
<proteinExistence type="inferred from homology"/>
<dbReference type="OMA" id="NVWRPTH"/>
<protein>
    <submittedName>
        <fullName evidence="5">Beta-1,3-glucan-binding protein-like isoform X1</fullName>
    </submittedName>
</protein>
<dbReference type="Proteomes" id="UP001165740">
    <property type="component" value="Chromosome 7"/>
</dbReference>
<dbReference type="RefSeq" id="XP_055890612.1">
    <property type="nucleotide sequence ID" value="XM_056034637.1"/>
</dbReference>
<keyword evidence="2" id="KW-0732">Signal</keyword>
<dbReference type="AlphaFoldDB" id="A0A9W3ATP7"/>
<evidence type="ECO:0000256" key="1">
    <source>
        <dbReference type="ARBA" id="ARBA00006865"/>
    </source>
</evidence>
<comment type="similarity">
    <text evidence="1">Belongs to the glycosyl hydrolase 16 family.</text>
</comment>
<dbReference type="InterPro" id="IPR013320">
    <property type="entry name" value="ConA-like_dom_sf"/>
</dbReference>
<accession>A0A9W3ATP7</accession>